<dbReference type="EMBL" id="KN824398">
    <property type="protein sequence ID" value="KIM20985.1"/>
    <property type="molecule type" value="Genomic_DNA"/>
</dbReference>
<reference evidence="2 3" key="1">
    <citation type="submission" date="2014-04" db="EMBL/GenBank/DDBJ databases">
        <authorList>
            <consortium name="DOE Joint Genome Institute"/>
            <person name="Kuo A."/>
            <person name="Zuccaro A."/>
            <person name="Kohler A."/>
            <person name="Nagy L.G."/>
            <person name="Floudas D."/>
            <person name="Copeland A."/>
            <person name="Barry K.W."/>
            <person name="Cichocki N."/>
            <person name="Veneault-Fourrey C."/>
            <person name="LaButti K."/>
            <person name="Lindquist E.A."/>
            <person name="Lipzen A."/>
            <person name="Lundell T."/>
            <person name="Morin E."/>
            <person name="Murat C."/>
            <person name="Sun H."/>
            <person name="Tunlid A."/>
            <person name="Henrissat B."/>
            <person name="Grigoriev I.V."/>
            <person name="Hibbett D.S."/>
            <person name="Martin F."/>
            <person name="Nordberg H.P."/>
            <person name="Cantor M.N."/>
            <person name="Hua S.X."/>
        </authorList>
    </citation>
    <scope>NUCLEOTIDE SEQUENCE [LARGE SCALE GENOMIC DNA]</scope>
    <source>
        <strain evidence="2 3">MAFF 305830</strain>
    </source>
</reference>
<organism evidence="2 3">
    <name type="scientific">Serendipita vermifera MAFF 305830</name>
    <dbReference type="NCBI Taxonomy" id="933852"/>
    <lineage>
        <taxon>Eukaryota</taxon>
        <taxon>Fungi</taxon>
        <taxon>Dikarya</taxon>
        <taxon>Basidiomycota</taxon>
        <taxon>Agaricomycotina</taxon>
        <taxon>Agaricomycetes</taxon>
        <taxon>Sebacinales</taxon>
        <taxon>Serendipitaceae</taxon>
        <taxon>Serendipita</taxon>
    </lineage>
</organism>
<evidence type="ECO:0000313" key="2">
    <source>
        <dbReference type="EMBL" id="KIM20985.1"/>
    </source>
</evidence>
<evidence type="ECO:0000313" key="3">
    <source>
        <dbReference type="Proteomes" id="UP000054097"/>
    </source>
</evidence>
<feature type="compositionally biased region" description="Polar residues" evidence="1">
    <location>
        <begin position="1"/>
        <end position="23"/>
    </location>
</feature>
<dbReference type="Proteomes" id="UP000054097">
    <property type="component" value="Unassembled WGS sequence"/>
</dbReference>
<accession>A0A0C3A8L9</accession>
<dbReference type="HOGENOM" id="CLU_1846328_0_0_1"/>
<sequence>MDSNPYQPSTHPSSTYNMQAPSQDHTRHVGHRDVVHDSTVSLPVALGSQQVRLHANVAAVMHPFALITRCQEMPGHARAPNGSMHLPSISALYYDSNQLGGEPAPPYAVHHQPVYPSNEQQERVAPPISILTTALRDRL</sequence>
<reference evidence="3" key="2">
    <citation type="submission" date="2015-01" db="EMBL/GenBank/DDBJ databases">
        <title>Evolutionary Origins and Diversification of the Mycorrhizal Mutualists.</title>
        <authorList>
            <consortium name="DOE Joint Genome Institute"/>
            <consortium name="Mycorrhizal Genomics Consortium"/>
            <person name="Kohler A."/>
            <person name="Kuo A."/>
            <person name="Nagy L.G."/>
            <person name="Floudas D."/>
            <person name="Copeland A."/>
            <person name="Barry K.W."/>
            <person name="Cichocki N."/>
            <person name="Veneault-Fourrey C."/>
            <person name="LaButti K."/>
            <person name="Lindquist E.A."/>
            <person name="Lipzen A."/>
            <person name="Lundell T."/>
            <person name="Morin E."/>
            <person name="Murat C."/>
            <person name="Riley R."/>
            <person name="Ohm R."/>
            <person name="Sun H."/>
            <person name="Tunlid A."/>
            <person name="Henrissat B."/>
            <person name="Grigoriev I.V."/>
            <person name="Hibbett D.S."/>
            <person name="Martin F."/>
        </authorList>
    </citation>
    <scope>NUCLEOTIDE SEQUENCE [LARGE SCALE GENOMIC DNA]</scope>
    <source>
        <strain evidence="3">MAFF 305830</strain>
    </source>
</reference>
<evidence type="ECO:0000256" key="1">
    <source>
        <dbReference type="SAM" id="MobiDB-lite"/>
    </source>
</evidence>
<dbReference type="AlphaFoldDB" id="A0A0C3A8L9"/>
<gene>
    <name evidence="2" type="ORF">M408DRAFT_117686</name>
</gene>
<name>A0A0C3A8L9_SERVB</name>
<protein>
    <submittedName>
        <fullName evidence="2">Uncharacterized protein</fullName>
    </submittedName>
</protein>
<keyword evidence="3" id="KW-1185">Reference proteome</keyword>
<proteinExistence type="predicted"/>
<feature type="region of interest" description="Disordered" evidence="1">
    <location>
        <begin position="1"/>
        <end position="30"/>
    </location>
</feature>